<organism evidence="2">
    <name type="scientific">Rhipicephalus zambeziensis</name>
    <dbReference type="NCBI Taxonomy" id="60191"/>
    <lineage>
        <taxon>Eukaryota</taxon>
        <taxon>Metazoa</taxon>
        <taxon>Ecdysozoa</taxon>
        <taxon>Arthropoda</taxon>
        <taxon>Chelicerata</taxon>
        <taxon>Arachnida</taxon>
        <taxon>Acari</taxon>
        <taxon>Parasitiformes</taxon>
        <taxon>Ixodida</taxon>
        <taxon>Ixodoidea</taxon>
        <taxon>Ixodidae</taxon>
        <taxon>Rhipicephalinae</taxon>
        <taxon>Rhipicephalus</taxon>
        <taxon>Rhipicephalus</taxon>
    </lineage>
</organism>
<feature type="signal peptide" evidence="1">
    <location>
        <begin position="1"/>
        <end position="20"/>
    </location>
</feature>
<dbReference type="EMBL" id="GFPF01001709">
    <property type="protein sequence ID" value="MAA12855.1"/>
    <property type="molecule type" value="Transcribed_RNA"/>
</dbReference>
<evidence type="ECO:0008006" key="3">
    <source>
        <dbReference type="Google" id="ProtNLM"/>
    </source>
</evidence>
<keyword evidence="1" id="KW-0732">Signal</keyword>
<reference evidence="2" key="1">
    <citation type="journal article" date="2017" name="Parasit. Vectors">
        <title>Sialotranscriptomics of Rhipicephalus zambeziensis reveals intricate expression profiles of secretory proteins and suggests tight temporal transcriptional regulation during blood-feeding.</title>
        <authorList>
            <person name="de Castro M.H."/>
            <person name="de Klerk D."/>
            <person name="Pienaar R."/>
            <person name="Rees D.J.G."/>
            <person name="Mans B.J."/>
        </authorList>
    </citation>
    <scope>NUCLEOTIDE SEQUENCE</scope>
    <source>
        <tissue evidence="2">Salivary glands</tissue>
    </source>
</reference>
<dbReference type="AlphaFoldDB" id="A0A224Y7Y8"/>
<feature type="chain" id="PRO_5012126688" description="Secreted protein" evidence="1">
    <location>
        <begin position="21"/>
        <end position="173"/>
    </location>
</feature>
<sequence length="173" mass="19916">MRLFSAWQFLICLCLTSKLGRKKEKLRRNGCSVFTLSFVAGTSLRHMLRCSDVPVYLYFACSHCIRRACCDRALVMVWVFIDGRVSLEFVVPVREELSFAQSKGSTFHFSRFFLVMKTVSFCFCDLLTNRALSFVWCSIVVLQLTFPFIIKRTYSFSYIAASKGDSMSRGYSC</sequence>
<name>A0A224Y7Y8_9ACAR</name>
<protein>
    <recommendedName>
        <fullName evidence="3">Secreted protein</fullName>
    </recommendedName>
</protein>
<evidence type="ECO:0000256" key="1">
    <source>
        <dbReference type="SAM" id="SignalP"/>
    </source>
</evidence>
<evidence type="ECO:0000313" key="2">
    <source>
        <dbReference type="EMBL" id="MAA12855.1"/>
    </source>
</evidence>
<proteinExistence type="predicted"/>
<accession>A0A224Y7Y8</accession>